<name>A0A9N9DNG3_9GLOM</name>
<comment type="similarity">
    <text evidence="5">Belongs to the GHMP kinase family.</text>
</comment>
<dbReference type="PANTHER" id="PTHR32463">
    <property type="entry name" value="L-FUCOSE KINASE"/>
    <property type="match status" value="1"/>
</dbReference>
<accession>A0A9N9DNG3</accession>
<dbReference type="InterPro" id="IPR036554">
    <property type="entry name" value="GHMP_kinase_C_sf"/>
</dbReference>
<dbReference type="Pfam" id="PF00288">
    <property type="entry name" value="GHMP_kinases_N"/>
    <property type="match status" value="1"/>
</dbReference>
<dbReference type="InterPro" id="IPR013750">
    <property type="entry name" value="GHMP_kinase_C_dom"/>
</dbReference>
<organism evidence="8 9">
    <name type="scientific">Paraglomus occultum</name>
    <dbReference type="NCBI Taxonomy" id="144539"/>
    <lineage>
        <taxon>Eukaryota</taxon>
        <taxon>Fungi</taxon>
        <taxon>Fungi incertae sedis</taxon>
        <taxon>Mucoromycota</taxon>
        <taxon>Glomeromycotina</taxon>
        <taxon>Glomeromycetes</taxon>
        <taxon>Paraglomerales</taxon>
        <taxon>Paraglomeraceae</taxon>
        <taxon>Paraglomus</taxon>
    </lineage>
</organism>
<evidence type="ECO:0000259" key="6">
    <source>
        <dbReference type="Pfam" id="PF00288"/>
    </source>
</evidence>
<dbReference type="SUPFAM" id="SSF54211">
    <property type="entry name" value="Ribosomal protein S5 domain 2-like"/>
    <property type="match status" value="1"/>
</dbReference>
<dbReference type="OrthoDB" id="271303at2759"/>
<gene>
    <name evidence="8" type="ORF">POCULU_LOCUS9482</name>
</gene>
<dbReference type="PANTHER" id="PTHR32463:SF0">
    <property type="entry name" value="L-FUCOSE KINASE"/>
    <property type="match status" value="1"/>
</dbReference>
<reference evidence="8" key="1">
    <citation type="submission" date="2021-06" db="EMBL/GenBank/DDBJ databases">
        <authorList>
            <person name="Kallberg Y."/>
            <person name="Tangrot J."/>
            <person name="Rosling A."/>
        </authorList>
    </citation>
    <scope>NUCLEOTIDE SEQUENCE</scope>
    <source>
        <strain evidence="8">IA702</strain>
    </source>
</reference>
<evidence type="ECO:0000313" key="9">
    <source>
        <dbReference type="Proteomes" id="UP000789572"/>
    </source>
</evidence>
<evidence type="ECO:0000256" key="2">
    <source>
        <dbReference type="ARBA" id="ARBA00022741"/>
    </source>
</evidence>
<dbReference type="Gene3D" id="3.30.230.120">
    <property type="match status" value="2"/>
</dbReference>
<evidence type="ECO:0000256" key="3">
    <source>
        <dbReference type="ARBA" id="ARBA00022777"/>
    </source>
</evidence>
<keyword evidence="4" id="KW-0067">ATP-binding</keyword>
<dbReference type="Pfam" id="PF08544">
    <property type="entry name" value="GHMP_kinases_C"/>
    <property type="match status" value="1"/>
</dbReference>
<evidence type="ECO:0000313" key="8">
    <source>
        <dbReference type="EMBL" id="CAG8642228.1"/>
    </source>
</evidence>
<dbReference type="GO" id="GO:0042352">
    <property type="term" value="P:GDP-L-fucose salvage"/>
    <property type="evidence" value="ECO:0007669"/>
    <property type="project" value="TreeGrafter"/>
</dbReference>
<evidence type="ECO:0000256" key="4">
    <source>
        <dbReference type="ARBA" id="ARBA00022840"/>
    </source>
</evidence>
<protein>
    <submittedName>
        <fullName evidence="8">1839_t:CDS:1</fullName>
    </submittedName>
</protein>
<dbReference type="InterPro" id="IPR052203">
    <property type="entry name" value="GHMP_Kinase-Related"/>
</dbReference>
<dbReference type="EMBL" id="CAJVPJ010003600">
    <property type="protein sequence ID" value="CAG8642228.1"/>
    <property type="molecule type" value="Genomic_DNA"/>
</dbReference>
<comment type="caution">
    <text evidence="8">The sequence shown here is derived from an EMBL/GenBank/DDBJ whole genome shotgun (WGS) entry which is preliminary data.</text>
</comment>
<evidence type="ECO:0000256" key="1">
    <source>
        <dbReference type="ARBA" id="ARBA00022679"/>
    </source>
</evidence>
<dbReference type="InterPro" id="IPR020568">
    <property type="entry name" value="Ribosomal_Su5_D2-typ_SF"/>
</dbReference>
<dbReference type="AlphaFoldDB" id="A0A9N9DNG3"/>
<feature type="domain" description="GHMP kinase C-terminal" evidence="7">
    <location>
        <begin position="335"/>
        <end position="413"/>
    </location>
</feature>
<keyword evidence="3" id="KW-0418">Kinase</keyword>
<keyword evidence="9" id="KW-1185">Reference proteome</keyword>
<dbReference type="GO" id="GO:0005524">
    <property type="term" value="F:ATP binding"/>
    <property type="evidence" value="ECO:0007669"/>
    <property type="project" value="UniProtKB-KW"/>
</dbReference>
<keyword evidence="1" id="KW-0808">Transferase</keyword>
<evidence type="ECO:0000259" key="7">
    <source>
        <dbReference type="Pfam" id="PF08544"/>
    </source>
</evidence>
<dbReference type="Proteomes" id="UP000789572">
    <property type="component" value="Unassembled WGS sequence"/>
</dbReference>
<feature type="domain" description="GHMP kinase N-terminal" evidence="6">
    <location>
        <begin position="184"/>
        <end position="252"/>
    </location>
</feature>
<dbReference type="GO" id="GO:0050201">
    <property type="term" value="F:fucokinase activity"/>
    <property type="evidence" value="ECO:0007669"/>
    <property type="project" value="TreeGrafter"/>
</dbReference>
<evidence type="ECO:0000256" key="5">
    <source>
        <dbReference type="ARBA" id="ARBA00038121"/>
    </source>
</evidence>
<sequence length="448" mass="49464">MLHPISSYSIYKNYDPPPMNVWVVVTAPVRIDLAGGWSDTPPIAYEHGGKVVNLAVKIDGKVGQYITNHFEQRECKRDHTNSRQNKATSMRKSTTYIKVTILPEKPELLSLCNCHVRLSSCFIRKSREIILTTSGLSSYNSQTITSLSEILTYSDPTTRFALLKACLICSEVICETGDLNEQLEKFGGGVEIVARSDVPQGSGLGVSSILAGTLLIALAALRGRVYDSESLIYAVLKVEQMMTTGGGWQDQVGGLIPGIKYGYSEAKAPLTVSWTQIPISPSFLQTFESRLVLIYTGKSRLAKNLLNTVIERWRVRDADLVKVFDQLTREAESVVEGLRSESLTKIGTYLSSYHSLKHFLSSPNNEPPTIPALLASLNPLSHGLALCGAGGGGFLFALLKEGIRIEDIQEIVKRIENDIKGNECTESVNMNVYRVQIDFEEVIAKWEQ</sequence>
<dbReference type="InterPro" id="IPR006204">
    <property type="entry name" value="GHMP_kinase_N_dom"/>
</dbReference>
<dbReference type="PRINTS" id="PR00959">
    <property type="entry name" value="MEVGALKINASE"/>
</dbReference>
<proteinExistence type="inferred from homology"/>
<keyword evidence="2" id="KW-0547">Nucleotide-binding</keyword>
<dbReference type="SUPFAM" id="SSF55060">
    <property type="entry name" value="GHMP Kinase, C-terminal domain"/>
    <property type="match status" value="1"/>
</dbReference>